<dbReference type="SUPFAM" id="SSF48498">
    <property type="entry name" value="Tetracyclin repressor-like, C-terminal domain"/>
    <property type="match status" value="1"/>
</dbReference>
<keyword evidence="7" id="KW-1185">Reference proteome</keyword>
<feature type="DNA-binding region" description="H-T-H motif" evidence="4">
    <location>
        <begin position="26"/>
        <end position="45"/>
    </location>
</feature>
<dbReference type="PROSITE" id="PS50977">
    <property type="entry name" value="HTH_TETR_2"/>
    <property type="match status" value="1"/>
</dbReference>
<protein>
    <submittedName>
        <fullName evidence="6">AcrR family transcriptional regulator</fullName>
    </submittedName>
</protein>
<dbReference type="SUPFAM" id="SSF46689">
    <property type="entry name" value="Homeodomain-like"/>
    <property type="match status" value="1"/>
</dbReference>
<dbReference type="InterPro" id="IPR050109">
    <property type="entry name" value="HTH-type_TetR-like_transc_reg"/>
</dbReference>
<dbReference type="InterPro" id="IPR036271">
    <property type="entry name" value="Tet_transcr_reg_TetR-rel_C_sf"/>
</dbReference>
<proteinExistence type="predicted"/>
<dbReference type="GO" id="GO:0003700">
    <property type="term" value="F:DNA-binding transcription factor activity"/>
    <property type="evidence" value="ECO:0007669"/>
    <property type="project" value="TreeGrafter"/>
</dbReference>
<dbReference type="PANTHER" id="PTHR30055">
    <property type="entry name" value="HTH-TYPE TRANSCRIPTIONAL REGULATOR RUTR"/>
    <property type="match status" value="1"/>
</dbReference>
<dbReference type="PANTHER" id="PTHR30055:SF200">
    <property type="entry name" value="HTH-TYPE TRANSCRIPTIONAL REPRESSOR BDCR"/>
    <property type="match status" value="1"/>
</dbReference>
<dbReference type="Proteomes" id="UP000568380">
    <property type="component" value="Unassembled WGS sequence"/>
</dbReference>
<dbReference type="GO" id="GO:0000976">
    <property type="term" value="F:transcription cis-regulatory region binding"/>
    <property type="evidence" value="ECO:0007669"/>
    <property type="project" value="TreeGrafter"/>
</dbReference>
<dbReference type="InterPro" id="IPR011075">
    <property type="entry name" value="TetR_C"/>
</dbReference>
<dbReference type="RefSeq" id="WP_184972589.1">
    <property type="nucleotide sequence ID" value="NZ_JACHIN010000017.1"/>
</dbReference>
<dbReference type="EMBL" id="JACHIN010000017">
    <property type="protein sequence ID" value="MBB5083466.1"/>
    <property type="molecule type" value="Genomic_DNA"/>
</dbReference>
<evidence type="ECO:0000259" key="5">
    <source>
        <dbReference type="PROSITE" id="PS50977"/>
    </source>
</evidence>
<dbReference type="InterPro" id="IPR001647">
    <property type="entry name" value="HTH_TetR"/>
</dbReference>
<dbReference type="Gene3D" id="1.10.357.10">
    <property type="entry name" value="Tetracycline Repressor, domain 2"/>
    <property type="match status" value="1"/>
</dbReference>
<evidence type="ECO:0000313" key="7">
    <source>
        <dbReference type="Proteomes" id="UP000568380"/>
    </source>
</evidence>
<organism evidence="6 7">
    <name type="scientific">Nonomuraea endophytica</name>
    <dbReference type="NCBI Taxonomy" id="714136"/>
    <lineage>
        <taxon>Bacteria</taxon>
        <taxon>Bacillati</taxon>
        <taxon>Actinomycetota</taxon>
        <taxon>Actinomycetes</taxon>
        <taxon>Streptosporangiales</taxon>
        <taxon>Streptosporangiaceae</taxon>
        <taxon>Nonomuraea</taxon>
    </lineage>
</organism>
<keyword evidence="2 4" id="KW-0238">DNA-binding</keyword>
<dbReference type="PRINTS" id="PR00455">
    <property type="entry name" value="HTHTETR"/>
</dbReference>
<dbReference type="Pfam" id="PF00440">
    <property type="entry name" value="TetR_N"/>
    <property type="match status" value="1"/>
</dbReference>
<accession>A0A7W8AE86</accession>
<sequence>MTSPARQRILDTATRLFYTEGVRAVGIDRIIAEAGVAKATFYHHFPAKDELVTAYVEDQGQRQRALADELPEGPGRERLLTLFERMGEFGSLPGYRGCPFINAAAEYPDRSHPVRKAVAAFREWFRDLMLSLLKDARHPTPEETADILMIVRDGVAVGFDLDDPAVVRASIRETVTRVLGPAQELS</sequence>
<gene>
    <name evidence="6" type="ORF">HNR40_008970</name>
</gene>
<dbReference type="Pfam" id="PF16925">
    <property type="entry name" value="TetR_C_13"/>
    <property type="match status" value="1"/>
</dbReference>
<dbReference type="InterPro" id="IPR009057">
    <property type="entry name" value="Homeodomain-like_sf"/>
</dbReference>
<name>A0A7W8AE86_9ACTN</name>
<keyword evidence="3" id="KW-0804">Transcription</keyword>
<reference evidence="6 7" key="1">
    <citation type="submission" date="2020-08" db="EMBL/GenBank/DDBJ databases">
        <title>Genomic Encyclopedia of Type Strains, Phase IV (KMG-IV): sequencing the most valuable type-strain genomes for metagenomic binning, comparative biology and taxonomic classification.</title>
        <authorList>
            <person name="Goeker M."/>
        </authorList>
    </citation>
    <scope>NUCLEOTIDE SEQUENCE [LARGE SCALE GENOMIC DNA]</scope>
    <source>
        <strain evidence="6 7">DSM 45385</strain>
    </source>
</reference>
<evidence type="ECO:0000256" key="4">
    <source>
        <dbReference type="PROSITE-ProRule" id="PRU00335"/>
    </source>
</evidence>
<evidence type="ECO:0000313" key="6">
    <source>
        <dbReference type="EMBL" id="MBB5083466.1"/>
    </source>
</evidence>
<keyword evidence="1" id="KW-0805">Transcription regulation</keyword>
<feature type="domain" description="HTH tetR-type" evidence="5">
    <location>
        <begin position="3"/>
        <end position="63"/>
    </location>
</feature>
<evidence type="ECO:0000256" key="1">
    <source>
        <dbReference type="ARBA" id="ARBA00023015"/>
    </source>
</evidence>
<evidence type="ECO:0000256" key="2">
    <source>
        <dbReference type="ARBA" id="ARBA00023125"/>
    </source>
</evidence>
<dbReference type="AlphaFoldDB" id="A0A7W8AE86"/>
<evidence type="ECO:0000256" key="3">
    <source>
        <dbReference type="ARBA" id="ARBA00023163"/>
    </source>
</evidence>
<comment type="caution">
    <text evidence="6">The sequence shown here is derived from an EMBL/GenBank/DDBJ whole genome shotgun (WGS) entry which is preliminary data.</text>
</comment>